<proteinExistence type="predicted"/>
<name>A0A8K1C7F3_PYTOL</name>
<organism evidence="2 3">
    <name type="scientific">Pythium oligandrum</name>
    <name type="common">Mycoparasitic fungus</name>
    <dbReference type="NCBI Taxonomy" id="41045"/>
    <lineage>
        <taxon>Eukaryota</taxon>
        <taxon>Sar</taxon>
        <taxon>Stramenopiles</taxon>
        <taxon>Oomycota</taxon>
        <taxon>Peronosporomycetes</taxon>
        <taxon>Pythiales</taxon>
        <taxon>Pythiaceae</taxon>
        <taxon>Pythium</taxon>
    </lineage>
</organism>
<dbReference type="EMBL" id="SPLM01000113">
    <property type="protein sequence ID" value="TMW58026.1"/>
    <property type="molecule type" value="Genomic_DNA"/>
</dbReference>
<protein>
    <submittedName>
        <fullName evidence="2">Uncharacterized protein</fullName>
    </submittedName>
</protein>
<comment type="caution">
    <text evidence="2">The sequence shown here is derived from an EMBL/GenBank/DDBJ whole genome shotgun (WGS) entry which is preliminary data.</text>
</comment>
<evidence type="ECO:0000313" key="3">
    <source>
        <dbReference type="Proteomes" id="UP000794436"/>
    </source>
</evidence>
<feature type="region of interest" description="Disordered" evidence="1">
    <location>
        <begin position="60"/>
        <end position="90"/>
    </location>
</feature>
<keyword evidence="3" id="KW-1185">Reference proteome</keyword>
<evidence type="ECO:0000313" key="2">
    <source>
        <dbReference type="EMBL" id="TMW58026.1"/>
    </source>
</evidence>
<dbReference type="Proteomes" id="UP000794436">
    <property type="component" value="Unassembled WGS sequence"/>
</dbReference>
<evidence type="ECO:0000256" key="1">
    <source>
        <dbReference type="SAM" id="MobiDB-lite"/>
    </source>
</evidence>
<reference evidence="2" key="1">
    <citation type="submission" date="2019-03" db="EMBL/GenBank/DDBJ databases">
        <title>Long read genome sequence of the mycoparasitic Pythium oligandrum ATCC 38472 isolated from sugarbeet rhizosphere.</title>
        <authorList>
            <person name="Gaulin E."/>
        </authorList>
    </citation>
    <scope>NUCLEOTIDE SEQUENCE</scope>
    <source>
        <strain evidence="2">ATCC 38472_TT</strain>
    </source>
</reference>
<gene>
    <name evidence="2" type="ORF">Poli38472_013500</name>
</gene>
<accession>A0A8K1C7F3</accession>
<dbReference type="AlphaFoldDB" id="A0A8K1C7F3"/>
<sequence length="180" mass="19061">MMRRNFASLDLRALDGANASPIQLPASDPHEHLAQLRLEDEELHGVGCPLECLVAAPASAPTPMTTPAPQPRKETPLKTLTPTVLRPSPPIPMNTLRSSQPHHANGSASYCCAASAKRCWKCESHGSSPAALVSASYGSAIFQHDPVEALSLGVTSDRLASSPCVPMTRPSIPRNVVQSV</sequence>